<organism evidence="1 2">
    <name type="scientific">Pyxidicoccus fallax</name>
    <dbReference type="NCBI Taxonomy" id="394095"/>
    <lineage>
        <taxon>Bacteria</taxon>
        <taxon>Pseudomonadati</taxon>
        <taxon>Myxococcota</taxon>
        <taxon>Myxococcia</taxon>
        <taxon>Myxococcales</taxon>
        <taxon>Cystobacterineae</taxon>
        <taxon>Myxococcaceae</taxon>
        <taxon>Pyxidicoccus</taxon>
    </lineage>
</organism>
<accession>A0A848LQK8</accession>
<dbReference type="Pfam" id="PF04368">
    <property type="entry name" value="DUF507"/>
    <property type="match status" value="1"/>
</dbReference>
<dbReference type="Proteomes" id="UP000518300">
    <property type="component" value="Unassembled WGS sequence"/>
</dbReference>
<comment type="caution">
    <text evidence="1">The sequence shown here is derived from an EMBL/GenBank/DDBJ whole genome shotgun (WGS) entry which is preliminary data.</text>
</comment>
<dbReference type="AlphaFoldDB" id="A0A848LQK8"/>
<dbReference type="RefSeq" id="WP_169349410.1">
    <property type="nucleotide sequence ID" value="NZ_JABBJJ010000229.1"/>
</dbReference>
<gene>
    <name evidence="1" type="ORF">HG543_35810</name>
</gene>
<dbReference type="EMBL" id="JABBJJ010000229">
    <property type="protein sequence ID" value="NMO20188.1"/>
    <property type="molecule type" value="Genomic_DNA"/>
</dbReference>
<reference evidence="1 2" key="1">
    <citation type="submission" date="2020-04" db="EMBL/GenBank/DDBJ databases">
        <title>Draft genome of Pyxidicoccus fallax type strain.</title>
        <authorList>
            <person name="Whitworth D.E."/>
        </authorList>
    </citation>
    <scope>NUCLEOTIDE SEQUENCE [LARGE SCALE GENOMIC DNA]</scope>
    <source>
        <strain evidence="1 2">DSM 14698</strain>
    </source>
</reference>
<name>A0A848LQK8_9BACT</name>
<protein>
    <submittedName>
        <fullName evidence="1">DUF507 family protein</fullName>
    </submittedName>
</protein>
<keyword evidence="2" id="KW-1185">Reference proteome</keyword>
<evidence type="ECO:0000313" key="2">
    <source>
        <dbReference type="Proteomes" id="UP000518300"/>
    </source>
</evidence>
<proteinExistence type="predicted"/>
<dbReference type="InterPro" id="IPR007463">
    <property type="entry name" value="DUF507"/>
</dbReference>
<evidence type="ECO:0000313" key="1">
    <source>
        <dbReference type="EMBL" id="NMO20188.1"/>
    </source>
</evidence>
<sequence length="172" mass="20188">MRLYPKVIPIISREGIQQLMQDGDIEVEPMRVADAEMDLSAIMREYLANEERVNQATREALERRGYDYSKFNQVKREMADVRGFKMGDEGIEYVINQMIEFLLISRNVEEVYAADNVLRQKLFAVMKRHLDVDDEIDKEARSRLKHLQEGTSAFDIEYNKTVEQIRRARGLI</sequence>